<dbReference type="InParanoid" id="A0A0C2X1F2"/>
<sequence length="55" mass="6266">MERSSSRRLDRSIRPHFLPSVDFNEANIVSCLRESPLLTQHARTSTTRCPTARAP</sequence>
<gene>
    <name evidence="1" type="ORF">M378DRAFT_165040</name>
</gene>
<keyword evidence="2" id="KW-1185">Reference proteome</keyword>
<protein>
    <submittedName>
        <fullName evidence="1">Uncharacterized protein</fullName>
    </submittedName>
</protein>
<organism evidence="1 2">
    <name type="scientific">Amanita muscaria (strain Koide BX008)</name>
    <dbReference type="NCBI Taxonomy" id="946122"/>
    <lineage>
        <taxon>Eukaryota</taxon>
        <taxon>Fungi</taxon>
        <taxon>Dikarya</taxon>
        <taxon>Basidiomycota</taxon>
        <taxon>Agaricomycotina</taxon>
        <taxon>Agaricomycetes</taxon>
        <taxon>Agaricomycetidae</taxon>
        <taxon>Agaricales</taxon>
        <taxon>Pluteineae</taxon>
        <taxon>Amanitaceae</taxon>
        <taxon>Amanita</taxon>
    </lineage>
</organism>
<feature type="non-terminal residue" evidence="1">
    <location>
        <position position="55"/>
    </location>
</feature>
<name>A0A0C2X1F2_AMAMK</name>
<evidence type="ECO:0000313" key="1">
    <source>
        <dbReference type="EMBL" id="KIL62966.1"/>
    </source>
</evidence>
<dbReference type="HOGENOM" id="CLU_3037786_0_0_1"/>
<reference evidence="1 2" key="1">
    <citation type="submission" date="2014-04" db="EMBL/GenBank/DDBJ databases">
        <title>Evolutionary Origins and Diversification of the Mycorrhizal Mutualists.</title>
        <authorList>
            <consortium name="DOE Joint Genome Institute"/>
            <consortium name="Mycorrhizal Genomics Consortium"/>
            <person name="Kohler A."/>
            <person name="Kuo A."/>
            <person name="Nagy L.G."/>
            <person name="Floudas D."/>
            <person name="Copeland A."/>
            <person name="Barry K.W."/>
            <person name="Cichocki N."/>
            <person name="Veneault-Fourrey C."/>
            <person name="LaButti K."/>
            <person name="Lindquist E.A."/>
            <person name="Lipzen A."/>
            <person name="Lundell T."/>
            <person name="Morin E."/>
            <person name="Murat C."/>
            <person name="Riley R."/>
            <person name="Ohm R."/>
            <person name="Sun H."/>
            <person name="Tunlid A."/>
            <person name="Henrissat B."/>
            <person name="Grigoriev I.V."/>
            <person name="Hibbett D.S."/>
            <person name="Martin F."/>
        </authorList>
    </citation>
    <scope>NUCLEOTIDE SEQUENCE [LARGE SCALE GENOMIC DNA]</scope>
    <source>
        <strain evidence="1 2">Koide BX008</strain>
    </source>
</reference>
<proteinExistence type="predicted"/>
<dbReference type="EMBL" id="KN818264">
    <property type="protein sequence ID" value="KIL62966.1"/>
    <property type="molecule type" value="Genomic_DNA"/>
</dbReference>
<accession>A0A0C2X1F2</accession>
<evidence type="ECO:0000313" key="2">
    <source>
        <dbReference type="Proteomes" id="UP000054549"/>
    </source>
</evidence>
<dbReference type="AlphaFoldDB" id="A0A0C2X1F2"/>
<dbReference type="Proteomes" id="UP000054549">
    <property type="component" value="Unassembled WGS sequence"/>
</dbReference>